<protein>
    <recommendedName>
        <fullName evidence="1">PI3K-RBD domain-containing protein</fullName>
    </recommendedName>
</protein>
<dbReference type="InterPro" id="IPR029071">
    <property type="entry name" value="Ubiquitin-like_domsf"/>
</dbReference>
<reference evidence="2 3" key="1">
    <citation type="journal article" date="2020" name="Cell">
        <title>Large-Scale Comparative Analyses of Tick Genomes Elucidate Their Genetic Diversity and Vector Capacities.</title>
        <authorList>
            <consortium name="Tick Genome and Microbiome Consortium (TIGMIC)"/>
            <person name="Jia N."/>
            <person name="Wang J."/>
            <person name="Shi W."/>
            <person name="Du L."/>
            <person name="Sun Y."/>
            <person name="Zhan W."/>
            <person name="Jiang J.F."/>
            <person name="Wang Q."/>
            <person name="Zhang B."/>
            <person name="Ji P."/>
            <person name="Bell-Sakyi L."/>
            <person name="Cui X.M."/>
            <person name="Yuan T.T."/>
            <person name="Jiang B.G."/>
            <person name="Yang W.F."/>
            <person name="Lam T.T."/>
            <person name="Chang Q.C."/>
            <person name="Ding S.J."/>
            <person name="Wang X.J."/>
            <person name="Zhu J.G."/>
            <person name="Ruan X.D."/>
            <person name="Zhao L."/>
            <person name="Wei J.T."/>
            <person name="Ye R.Z."/>
            <person name="Que T.C."/>
            <person name="Du C.H."/>
            <person name="Zhou Y.H."/>
            <person name="Cheng J.X."/>
            <person name="Dai P.F."/>
            <person name="Guo W.B."/>
            <person name="Han X.H."/>
            <person name="Huang E.J."/>
            <person name="Li L.F."/>
            <person name="Wei W."/>
            <person name="Gao Y.C."/>
            <person name="Liu J.Z."/>
            <person name="Shao H.Z."/>
            <person name="Wang X."/>
            <person name="Wang C.C."/>
            <person name="Yang T.C."/>
            <person name="Huo Q.B."/>
            <person name="Li W."/>
            <person name="Chen H.Y."/>
            <person name="Chen S.E."/>
            <person name="Zhou L.G."/>
            <person name="Ni X.B."/>
            <person name="Tian J.H."/>
            <person name="Sheng Y."/>
            <person name="Liu T."/>
            <person name="Pan Y.S."/>
            <person name="Xia L.Y."/>
            <person name="Li J."/>
            <person name="Zhao F."/>
            <person name="Cao W.C."/>
        </authorList>
    </citation>
    <scope>NUCLEOTIDE SEQUENCE [LARGE SCALE GENOMIC DNA]</scope>
    <source>
        <strain evidence="2">HaeL-2018</strain>
    </source>
</reference>
<organism evidence="2 3">
    <name type="scientific">Haemaphysalis longicornis</name>
    <name type="common">Bush tick</name>
    <dbReference type="NCBI Taxonomy" id="44386"/>
    <lineage>
        <taxon>Eukaryota</taxon>
        <taxon>Metazoa</taxon>
        <taxon>Ecdysozoa</taxon>
        <taxon>Arthropoda</taxon>
        <taxon>Chelicerata</taxon>
        <taxon>Arachnida</taxon>
        <taxon>Acari</taxon>
        <taxon>Parasitiformes</taxon>
        <taxon>Ixodida</taxon>
        <taxon>Ixodoidea</taxon>
        <taxon>Ixodidae</taxon>
        <taxon>Haemaphysalinae</taxon>
        <taxon>Haemaphysalis</taxon>
    </lineage>
</organism>
<proteinExistence type="predicted"/>
<dbReference type="InterPro" id="IPR000341">
    <property type="entry name" value="PI3K_Ras-bd_dom"/>
</dbReference>
<dbReference type="Proteomes" id="UP000821853">
    <property type="component" value="Chromosome 4"/>
</dbReference>
<dbReference type="AlphaFoldDB" id="A0A9J6GAK6"/>
<feature type="domain" description="PI3K-RBD" evidence="1">
    <location>
        <begin position="31"/>
        <end position="138"/>
    </location>
</feature>
<gene>
    <name evidence="2" type="ORF">HPB48_017830</name>
</gene>
<name>A0A9J6GAK6_HAELO</name>
<dbReference type="SUPFAM" id="SSF54236">
    <property type="entry name" value="Ubiquitin-like"/>
    <property type="match status" value="1"/>
</dbReference>
<comment type="caution">
    <text evidence="2">The sequence shown here is derived from an EMBL/GenBank/DDBJ whole genome shotgun (WGS) entry which is preliminary data.</text>
</comment>
<evidence type="ECO:0000259" key="1">
    <source>
        <dbReference type="PROSITE" id="PS51546"/>
    </source>
</evidence>
<accession>A0A9J6GAK6</accession>
<dbReference type="VEuPathDB" id="VectorBase:HLOH_062573"/>
<dbReference type="PROSITE" id="PS51546">
    <property type="entry name" value="PI3K_RBD"/>
    <property type="match status" value="1"/>
</dbReference>
<evidence type="ECO:0000313" key="2">
    <source>
        <dbReference type="EMBL" id="KAH9372514.1"/>
    </source>
</evidence>
<sequence length="192" mass="21743">MSLNPEAPSTPSHRFRFIPGQLMRKQPNHHSRKLLDKLQKMLSQSRLCRTTRTTLSDVKLKIFAEGLHKPGHSHALRGQRVGYLVDSIKPFLGDSKDSFVFKVTGLDEYLSNETVLSDYEYICACSRLGKTAWLTLLSLNTVHRPWTAEPRAKSATWTLSEAGDSGSEKCIGFEDVKERIVNFENRRGPLGR</sequence>
<dbReference type="EMBL" id="JABSTR010000006">
    <property type="protein sequence ID" value="KAH9372514.1"/>
    <property type="molecule type" value="Genomic_DNA"/>
</dbReference>
<evidence type="ECO:0000313" key="3">
    <source>
        <dbReference type="Proteomes" id="UP000821853"/>
    </source>
</evidence>
<keyword evidence="3" id="KW-1185">Reference proteome</keyword>
<dbReference type="Gene3D" id="3.10.20.770">
    <property type="match status" value="1"/>
</dbReference>
<dbReference type="Pfam" id="PF00794">
    <property type="entry name" value="PI3K_rbd"/>
    <property type="match status" value="1"/>
</dbReference>